<protein>
    <submittedName>
        <fullName evidence="1">Uncharacterized protein</fullName>
    </submittedName>
</protein>
<name>A0A0F9LQ05_9ZZZZ</name>
<organism evidence="1">
    <name type="scientific">marine sediment metagenome</name>
    <dbReference type="NCBI Taxonomy" id="412755"/>
    <lineage>
        <taxon>unclassified sequences</taxon>
        <taxon>metagenomes</taxon>
        <taxon>ecological metagenomes</taxon>
    </lineage>
</organism>
<gene>
    <name evidence="1" type="ORF">LCGC14_1188300</name>
</gene>
<dbReference type="AlphaFoldDB" id="A0A0F9LQ05"/>
<evidence type="ECO:0000313" key="1">
    <source>
        <dbReference type="EMBL" id="KKM95428.1"/>
    </source>
</evidence>
<sequence length="79" mass="9173">MKKRAVRRKKTFGQKCTENIIRSSPRNELQHRQEAAGLEVAFGRGYQVGYQDRVMGREPKMYAFATRKDVRENEGGEPE</sequence>
<dbReference type="EMBL" id="LAZR01006008">
    <property type="protein sequence ID" value="KKM95428.1"/>
    <property type="molecule type" value="Genomic_DNA"/>
</dbReference>
<proteinExistence type="predicted"/>
<reference evidence="1" key="1">
    <citation type="journal article" date="2015" name="Nature">
        <title>Complex archaea that bridge the gap between prokaryotes and eukaryotes.</title>
        <authorList>
            <person name="Spang A."/>
            <person name="Saw J.H."/>
            <person name="Jorgensen S.L."/>
            <person name="Zaremba-Niedzwiedzka K."/>
            <person name="Martijn J."/>
            <person name="Lind A.E."/>
            <person name="van Eijk R."/>
            <person name="Schleper C."/>
            <person name="Guy L."/>
            <person name="Ettema T.J."/>
        </authorList>
    </citation>
    <scope>NUCLEOTIDE SEQUENCE</scope>
</reference>
<comment type="caution">
    <text evidence="1">The sequence shown here is derived from an EMBL/GenBank/DDBJ whole genome shotgun (WGS) entry which is preliminary data.</text>
</comment>
<accession>A0A0F9LQ05</accession>